<name>N4V1M3_FUSC1</name>
<reference evidence="2" key="1">
    <citation type="submission" date="2012-09" db="EMBL/GenBank/DDBJ databases">
        <title>Genome sequencing and comparative transcriptomics of race 1 and race 4 of banana pathogen: Fusarium oxysporum f. sp. cubense.</title>
        <authorList>
            <person name="Fang X."/>
            <person name="Huang J."/>
        </authorList>
    </citation>
    <scope>NUCLEOTIDE SEQUENCE [LARGE SCALE GENOMIC DNA]</scope>
    <source>
        <strain evidence="2">race 1</strain>
    </source>
</reference>
<dbReference type="HOGENOM" id="CLU_3074198_0_0_1"/>
<sequence>GPIHFHNAVIQHVMEHRKKEVELGEEILPTMPKEVGPMKTGMYDQDMPCCALS</sequence>
<protein>
    <submittedName>
        <fullName evidence="1">Uncharacterized protein</fullName>
    </submittedName>
</protein>
<dbReference type="VEuPathDB" id="FungiDB:FOC1_g10001052"/>
<gene>
    <name evidence="1" type="ORF">FOC1_g10001052</name>
</gene>
<accession>N4V1M3</accession>
<feature type="non-terminal residue" evidence="1">
    <location>
        <position position="1"/>
    </location>
</feature>
<dbReference type="Proteomes" id="UP000016928">
    <property type="component" value="Unassembled WGS sequence"/>
</dbReference>
<dbReference type="AlphaFoldDB" id="N4V1M3"/>
<organism evidence="1 2">
    <name type="scientific">Fusarium oxysporum f. sp. cubense (strain race 1)</name>
    <name type="common">Panama disease fungus</name>
    <dbReference type="NCBI Taxonomy" id="1229664"/>
    <lineage>
        <taxon>Eukaryota</taxon>
        <taxon>Fungi</taxon>
        <taxon>Dikarya</taxon>
        <taxon>Ascomycota</taxon>
        <taxon>Pezizomycotina</taxon>
        <taxon>Sordariomycetes</taxon>
        <taxon>Hypocreomycetidae</taxon>
        <taxon>Hypocreales</taxon>
        <taxon>Nectriaceae</taxon>
        <taxon>Fusarium</taxon>
        <taxon>Fusarium oxysporum species complex</taxon>
    </lineage>
</organism>
<dbReference type="EMBL" id="KB730005">
    <property type="protein sequence ID" value="ENH74981.1"/>
    <property type="molecule type" value="Genomic_DNA"/>
</dbReference>
<evidence type="ECO:0000313" key="1">
    <source>
        <dbReference type="EMBL" id="ENH74981.1"/>
    </source>
</evidence>
<proteinExistence type="predicted"/>
<evidence type="ECO:0000313" key="2">
    <source>
        <dbReference type="Proteomes" id="UP000016928"/>
    </source>
</evidence>
<reference evidence="2" key="2">
    <citation type="journal article" date="2014" name="PLoS ONE">
        <title>Genome and Transcriptome Analysis of the Fungal Pathogen Fusarium oxysporum f. sp. cubense Causing Banana Vascular Wilt Disease.</title>
        <authorList>
            <person name="Guo L."/>
            <person name="Han L."/>
            <person name="Yang L."/>
            <person name="Zeng H."/>
            <person name="Fan D."/>
            <person name="Zhu Y."/>
            <person name="Feng Y."/>
            <person name="Wang G."/>
            <person name="Peng C."/>
            <person name="Jiang X."/>
            <person name="Zhou D."/>
            <person name="Ni P."/>
            <person name="Liang C."/>
            <person name="Liu L."/>
            <person name="Wang J."/>
            <person name="Mao C."/>
            <person name="Fang X."/>
            <person name="Peng M."/>
            <person name="Huang J."/>
        </authorList>
    </citation>
    <scope>NUCLEOTIDE SEQUENCE [LARGE SCALE GENOMIC DNA]</scope>
    <source>
        <strain evidence="2">race 1</strain>
    </source>
</reference>